<sequence>MQTKSIEKNPLRDLFYGFSESTTKFREKVCEECNWSPSTFYRKIREDVRPDPNRPGKMIKIFSPAEKIKDLAWEIQQELKDRL</sequence>
<organism evidence="1 2">
    <name type="scientific">Chitinophaga niastensis</name>
    <dbReference type="NCBI Taxonomy" id="536980"/>
    <lineage>
        <taxon>Bacteria</taxon>
        <taxon>Pseudomonadati</taxon>
        <taxon>Bacteroidota</taxon>
        <taxon>Chitinophagia</taxon>
        <taxon>Chitinophagales</taxon>
        <taxon>Chitinophagaceae</taxon>
        <taxon>Chitinophaga</taxon>
    </lineage>
</organism>
<accession>A0A2P8HR51</accession>
<reference evidence="1 2" key="1">
    <citation type="submission" date="2018-03" db="EMBL/GenBank/DDBJ databases">
        <title>Genomic Encyclopedia of Archaeal and Bacterial Type Strains, Phase II (KMG-II): from individual species to whole genera.</title>
        <authorList>
            <person name="Goeker M."/>
        </authorList>
    </citation>
    <scope>NUCLEOTIDE SEQUENCE [LARGE SCALE GENOMIC DNA]</scope>
    <source>
        <strain evidence="1 2">DSM 24859</strain>
    </source>
</reference>
<keyword evidence="2" id="KW-1185">Reference proteome</keyword>
<dbReference type="OrthoDB" id="679132at2"/>
<evidence type="ECO:0000313" key="1">
    <source>
        <dbReference type="EMBL" id="PSL48690.1"/>
    </source>
</evidence>
<gene>
    <name evidence="1" type="ORF">CLV51_10114</name>
</gene>
<dbReference type="EMBL" id="PYAW01000001">
    <property type="protein sequence ID" value="PSL48690.1"/>
    <property type="molecule type" value="Genomic_DNA"/>
</dbReference>
<protein>
    <submittedName>
        <fullName evidence="1">Uncharacterized protein</fullName>
    </submittedName>
</protein>
<dbReference type="Proteomes" id="UP000240971">
    <property type="component" value="Unassembled WGS sequence"/>
</dbReference>
<name>A0A2P8HR51_CHINA</name>
<comment type="caution">
    <text evidence="1">The sequence shown here is derived from an EMBL/GenBank/DDBJ whole genome shotgun (WGS) entry which is preliminary data.</text>
</comment>
<dbReference type="AlphaFoldDB" id="A0A2P8HR51"/>
<proteinExistence type="predicted"/>
<dbReference type="RefSeq" id="WP_106525978.1">
    <property type="nucleotide sequence ID" value="NZ_PYAW01000001.1"/>
</dbReference>
<evidence type="ECO:0000313" key="2">
    <source>
        <dbReference type="Proteomes" id="UP000240971"/>
    </source>
</evidence>